<evidence type="ECO:0000256" key="5">
    <source>
        <dbReference type="ARBA" id="ARBA00022741"/>
    </source>
</evidence>
<dbReference type="PANTHER" id="PTHR43527">
    <property type="entry name" value="4-DIPHOSPHOCYTIDYL-2-C-METHYL-D-ERYTHRITOL KINASE, CHLOROPLASTIC"/>
    <property type="match status" value="1"/>
</dbReference>
<keyword evidence="5 9" id="KW-0547">Nucleotide-binding</keyword>
<dbReference type="UniPathway" id="UPA00056">
    <property type="reaction ID" value="UER00094"/>
</dbReference>
<dbReference type="Pfam" id="PF08544">
    <property type="entry name" value="GHMP_kinases_C"/>
    <property type="match status" value="1"/>
</dbReference>
<dbReference type="Gene3D" id="3.30.230.10">
    <property type="match status" value="1"/>
</dbReference>
<dbReference type="Proteomes" id="UP000010482">
    <property type="component" value="Chromosome"/>
</dbReference>
<keyword evidence="4 9" id="KW-0808">Transferase</keyword>
<dbReference type="HAMAP" id="MF_00061">
    <property type="entry name" value="IspE"/>
    <property type="match status" value="1"/>
</dbReference>
<dbReference type="RefSeq" id="WP_015229146.1">
    <property type="nucleotide sequence ID" value="NC_019780.1"/>
</dbReference>
<dbReference type="GO" id="GO:0019288">
    <property type="term" value="P:isopentenyl diphosphate biosynthetic process, methylerythritol 4-phosphate pathway"/>
    <property type="evidence" value="ECO:0007669"/>
    <property type="project" value="UniProtKB-UniRule"/>
</dbReference>
<dbReference type="InterPro" id="IPR004424">
    <property type="entry name" value="IspE"/>
</dbReference>
<evidence type="ECO:0000256" key="9">
    <source>
        <dbReference type="HAMAP-Rule" id="MF_00061"/>
    </source>
</evidence>
<dbReference type="Pfam" id="PF00288">
    <property type="entry name" value="GHMP_kinases_N"/>
    <property type="match status" value="1"/>
</dbReference>
<evidence type="ECO:0000256" key="8">
    <source>
        <dbReference type="ARBA" id="ARBA00032554"/>
    </source>
</evidence>
<dbReference type="PATRIC" id="fig|13035.3.peg.1636"/>
<evidence type="ECO:0000259" key="10">
    <source>
        <dbReference type="Pfam" id="PF00288"/>
    </source>
</evidence>
<evidence type="ECO:0000313" key="13">
    <source>
        <dbReference type="Proteomes" id="UP000010482"/>
    </source>
</evidence>
<keyword evidence="6 9" id="KW-0418">Kinase</keyword>
<dbReference type="GO" id="GO:0005524">
    <property type="term" value="F:ATP binding"/>
    <property type="evidence" value="ECO:0007669"/>
    <property type="project" value="UniProtKB-UniRule"/>
</dbReference>
<comment type="catalytic activity">
    <reaction evidence="9">
        <text>4-CDP-2-C-methyl-D-erythritol + ATP = 4-CDP-2-C-methyl-D-erythritol 2-phosphate + ADP + H(+)</text>
        <dbReference type="Rhea" id="RHEA:18437"/>
        <dbReference type="ChEBI" id="CHEBI:15378"/>
        <dbReference type="ChEBI" id="CHEBI:30616"/>
        <dbReference type="ChEBI" id="CHEBI:57823"/>
        <dbReference type="ChEBI" id="CHEBI:57919"/>
        <dbReference type="ChEBI" id="CHEBI:456216"/>
        <dbReference type="EC" id="2.7.1.148"/>
    </reaction>
</comment>
<evidence type="ECO:0000256" key="6">
    <source>
        <dbReference type="ARBA" id="ARBA00022777"/>
    </source>
</evidence>
<keyword evidence="9" id="KW-0414">Isoprene biosynthesis</keyword>
<gene>
    <name evidence="9" type="primary">ispE</name>
    <name evidence="12" type="ORF">Dacsa_1455</name>
</gene>
<protein>
    <recommendedName>
        <fullName evidence="3 9">4-diphosphocytidyl-2-C-methyl-D-erythritol kinase</fullName>
        <shortName evidence="9">CMK</shortName>
        <ecNumber evidence="2 9">2.7.1.148</ecNumber>
    </recommendedName>
    <alternativeName>
        <fullName evidence="8 9">4-(cytidine-5'-diphospho)-2-C-methyl-D-erythritol kinase</fullName>
    </alternativeName>
</protein>
<evidence type="ECO:0000256" key="2">
    <source>
        <dbReference type="ARBA" id="ARBA00012052"/>
    </source>
</evidence>
<reference evidence="12" key="1">
    <citation type="submission" date="2012-04" db="EMBL/GenBank/DDBJ databases">
        <title>Finished genome of Dactylococcopsis salina PCC 8305.</title>
        <authorList>
            <consortium name="US DOE Joint Genome Institute"/>
            <person name="Gugger M."/>
            <person name="Coursin T."/>
            <person name="Rippka R."/>
            <person name="Tandeau De Marsac N."/>
            <person name="Huntemann M."/>
            <person name="Wei C.-L."/>
            <person name="Han J."/>
            <person name="Detter J.C."/>
            <person name="Han C."/>
            <person name="Tapia R."/>
            <person name="Daligault H."/>
            <person name="Chen A."/>
            <person name="Krypides N."/>
            <person name="Mavromatis K."/>
            <person name="Markowitz V."/>
            <person name="Szeto E."/>
            <person name="Ivanova N."/>
            <person name="Ovchinnikova G."/>
            <person name="Pagani I."/>
            <person name="Pati A."/>
            <person name="Goodwin L."/>
            <person name="Peters L."/>
            <person name="Pitluck S."/>
            <person name="Woyke T."/>
            <person name="Kerfeld C."/>
        </authorList>
    </citation>
    <scope>NUCLEOTIDE SEQUENCE [LARGE SCALE GENOMIC DNA]</scope>
    <source>
        <strain evidence="12">PCC 8305</strain>
    </source>
</reference>
<dbReference type="STRING" id="13035.Dacsa_1455"/>
<evidence type="ECO:0000256" key="7">
    <source>
        <dbReference type="ARBA" id="ARBA00022840"/>
    </source>
</evidence>
<dbReference type="EC" id="2.7.1.148" evidence="2 9"/>
<name>K9YUF6_DACS8</name>
<accession>K9YUF6</accession>
<dbReference type="InterPro" id="IPR036554">
    <property type="entry name" value="GHMP_kinase_C_sf"/>
</dbReference>
<dbReference type="PIRSF" id="PIRSF010376">
    <property type="entry name" value="IspE"/>
    <property type="match status" value="1"/>
</dbReference>
<organism evidence="12 13">
    <name type="scientific">Dactylococcopsis salina (strain PCC 8305)</name>
    <name type="common">Myxobactron salinum</name>
    <dbReference type="NCBI Taxonomy" id="13035"/>
    <lineage>
        <taxon>Bacteria</taxon>
        <taxon>Bacillati</taxon>
        <taxon>Cyanobacteriota</taxon>
        <taxon>Cyanophyceae</taxon>
        <taxon>Nodosilineales</taxon>
        <taxon>Cymatolegaceae</taxon>
        <taxon>Dactylococcopsis</taxon>
    </lineage>
</organism>
<dbReference type="AlphaFoldDB" id="K9YUF6"/>
<evidence type="ECO:0000256" key="4">
    <source>
        <dbReference type="ARBA" id="ARBA00022679"/>
    </source>
</evidence>
<comment type="function">
    <text evidence="9">Catalyzes the phosphorylation of the position 2 hydroxy group of 4-diphosphocytidyl-2C-methyl-D-erythritol.</text>
</comment>
<dbReference type="InterPro" id="IPR013750">
    <property type="entry name" value="GHMP_kinase_C_dom"/>
</dbReference>
<evidence type="ECO:0000259" key="11">
    <source>
        <dbReference type="Pfam" id="PF08544"/>
    </source>
</evidence>
<dbReference type="EMBL" id="CP003944">
    <property type="protein sequence ID" value="AFZ50142.1"/>
    <property type="molecule type" value="Genomic_DNA"/>
</dbReference>
<evidence type="ECO:0000313" key="12">
    <source>
        <dbReference type="EMBL" id="AFZ50142.1"/>
    </source>
</evidence>
<feature type="binding site" evidence="9">
    <location>
        <begin position="99"/>
        <end position="109"/>
    </location>
    <ligand>
        <name>ATP</name>
        <dbReference type="ChEBI" id="CHEBI:30616"/>
    </ligand>
</feature>
<dbReference type="Gene3D" id="3.30.70.890">
    <property type="entry name" value="GHMP kinase, C-terminal domain"/>
    <property type="match status" value="1"/>
</dbReference>
<dbReference type="SUPFAM" id="SSF54211">
    <property type="entry name" value="Ribosomal protein S5 domain 2-like"/>
    <property type="match status" value="1"/>
</dbReference>
<dbReference type="SUPFAM" id="SSF55060">
    <property type="entry name" value="GHMP Kinase, C-terminal domain"/>
    <property type="match status" value="1"/>
</dbReference>
<comment type="similarity">
    <text evidence="1 9">Belongs to the GHMP kinase family. IspE subfamily.</text>
</comment>
<keyword evidence="7 9" id="KW-0067">ATP-binding</keyword>
<dbReference type="GO" id="GO:0050515">
    <property type="term" value="F:4-(cytidine 5'-diphospho)-2-C-methyl-D-erythritol kinase activity"/>
    <property type="evidence" value="ECO:0007669"/>
    <property type="project" value="UniProtKB-UniRule"/>
</dbReference>
<dbReference type="KEGG" id="dsl:Dacsa_1455"/>
<comment type="pathway">
    <text evidence="9">Isoprenoid biosynthesis; isopentenyl diphosphate biosynthesis via DXP pathway; isopentenyl diphosphate from 1-deoxy-D-xylulose 5-phosphate: step 3/6.</text>
</comment>
<dbReference type="eggNOG" id="COG1947">
    <property type="taxonomic scope" value="Bacteria"/>
</dbReference>
<dbReference type="PANTHER" id="PTHR43527:SF2">
    <property type="entry name" value="4-DIPHOSPHOCYTIDYL-2-C-METHYL-D-ERYTHRITOL KINASE, CHLOROPLASTIC"/>
    <property type="match status" value="1"/>
</dbReference>
<keyword evidence="13" id="KW-1185">Reference proteome</keyword>
<feature type="domain" description="GHMP kinase N-terminal" evidence="10">
    <location>
        <begin position="67"/>
        <end position="149"/>
    </location>
</feature>
<proteinExistence type="inferred from homology"/>
<dbReference type="InterPro" id="IPR006204">
    <property type="entry name" value="GHMP_kinase_N_dom"/>
</dbReference>
<dbReference type="InterPro" id="IPR020568">
    <property type="entry name" value="Ribosomal_Su5_D2-typ_SF"/>
</dbReference>
<dbReference type="InterPro" id="IPR014721">
    <property type="entry name" value="Ribsml_uS5_D2-typ_fold_subgr"/>
</dbReference>
<dbReference type="HOGENOM" id="CLU_053057_1_1_3"/>
<dbReference type="GO" id="GO:0016114">
    <property type="term" value="P:terpenoid biosynthetic process"/>
    <property type="evidence" value="ECO:0007669"/>
    <property type="project" value="UniProtKB-UniRule"/>
</dbReference>
<evidence type="ECO:0000256" key="1">
    <source>
        <dbReference type="ARBA" id="ARBA00009684"/>
    </source>
</evidence>
<sequence length="315" mass="34414">MQHYSLTAPAKINLHLEIIGDRADGYHELVMILQGIGLEDRIDLYAGSTQAIHLHCEHPDVPLGPDNIAYKAAQLMCREYSQAYAQYGGLEITIDKKIPVAAGLAGGSTDAAAVLVGINLLWKLGLTQPELQTLASQLGSDIPFCLEGGTALALGRGEELSPLQGLDQATVILAKHRNLFVSTAWAYQSYRQRFGESYYQKPETIEVGKKQAHSADLVSAISQQDYLKIGQLLYNDLEKVVFPEYPKVEALKSAFQEEKEVLGAMMSGSGPTVFALCSATAKAQDIIENVRSKINDSTVEFWTTELTNRGIQVKS</sequence>
<dbReference type="OrthoDB" id="9809438at2"/>
<feature type="domain" description="GHMP kinase C-terminal" evidence="11">
    <location>
        <begin position="218"/>
        <end position="293"/>
    </location>
</feature>
<evidence type="ECO:0000256" key="3">
    <source>
        <dbReference type="ARBA" id="ARBA00017473"/>
    </source>
</evidence>
<dbReference type="NCBIfam" id="TIGR00154">
    <property type="entry name" value="ispE"/>
    <property type="match status" value="1"/>
</dbReference>
<feature type="active site" evidence="9">
    <location>
        <position position="141"/>
    </location>
</feature>
<feature type="active site" evidence="9">
    <location>
        <position position="11"/>
    </location>
</feature>